<reference evidence="3" key="1">
    <citation type="submission" date="2020-12" db="EMBL/GenBank/DDBJ databases">
        <title>Metabolic potential, ecology and presence of endohyphal bacteria is reflected in genomic diversity of Mucoromycotina.</title>
        <authorList>
            <person name="Muszewska A."/>
            <person name="Okrasinska A."/>
            <person name="Steczkiewicz K."/>
            <person name="Drgas O."/>
            <person name="Orlowska M."/>
            <person name="Perlinska-Lenart U."/>
            <person name="Aleksandrzak-Piekarczyk T."/>
            <person name="Szatraj K."/>
            <person name="Zielenkiewicz U."/>
            <person name="Pilsyk S."/>
            <person name="Malc E."/>
            <person name="Mieczkowski P."/>
            <person name="Kruszewska J.S."/>
            <person name="Biernat P."/>
            <person name="Pawlowska J."/>
        </authorList>
    </citation>
    <scope>NUCLEOTIDE SEQUENCE</scope>
    <source>
        <strain evidence="3">WA0000051536</strain>
    </source>
</reference>
<evidence type="ECO:0000313" key="3">
    <source>
        <dbReference type="EMBL" id="KAG2186631.1"/>
    </source>
</evidence>
<dbReference type="AlphaFoldDB" id="A0A8H7Q8C1"/>
<protein>
    <submittedName>
        <fullName evidence="3">Uncharacterized protein</fullName>
    </submittedName>
</protein>
<keyword evidence="2" id="KW-0812">Transmembrane</keyword>
<dbReference type="OrthoDB" id="5331396at2759"/>
<keyword evidence="1" id="KW-0175">Coiled coil</keyword>
<organism evidence="3 4">
    <name type="scientific">Umbelopsis vinacea</name>
    <dbReference type="NCBI Taxonomy" id="44442"/>
    <lineage>
        <taxon>Eukaryota</taxon>
        <taxon>Fungi</taxon>
        <taxon>Fungi incertae sedis</taxon>
        <taxon>Mucoromycota</taxon>
        <taxon>Mucoromycotina</taxon>
        <taxon>Umbelopsidomycetes</taxon>
        <taxon>Umbelopsidales</taxon>
        <taxon>Umbelopsidaceae</taxon>
        <taxon>Umbelopsis</taxon>
    </lineage>
</organism>
<gene>
    <name evidence="3" type="ORF">INT44_002855</name>
</gene>
<keyword evidence="2" id="KW-0472">Membrane</keyword>
<dbReference type="PANTHER" id="PTHR37849">
    <property type="entry name" value="YALI0E11605P"/>
    <property type="match status" value="1"/>
</dbReference>
<accession>A0A8H7Q8C1</accession>
<keyword evidence="4" id="KW-1185">Reference proteome</keyword>
<name>A0A8H7Q8C1_9FUNG</name>
<sequence length="162" mass="17980">MNTLLRQTARIGSASKVYRPLSLSRGYSTEAPKAVGAVRGGLLGFLLGVTISGGVGYYYLLEEYNAASATLLSSVQDLQASTEKVRDYARRIESIDRDLSKLKETTATTQQLQDLRVELKKLYDALNIEHLELKTHVWGLGKCSGFEDTKVDVYFADTHIFL</sequence>
<dbReference type="Proteomes" id="UP000612746">
    <property type="component" value="Unassembled WGS sequence"/>
</dbReference>
<evidence type="ECO:0000256" key="1">
    <source>
        <dbReference type="SAM" id="Coils"/>
    </source>
</evidence>
<feature type="coiled-coil region" evidence="1">
    <location>
        <begin position="85"/>
        <end position="129"/>
    </location>
</feature>
<feature type="transmembrane region" description="Helical" evidence="2">
    <location>
        <begin position="42"/>
        <end position="60"/>
    </location>
</feature>
<keyword evidence="2" id="KW-1133">Transmembrane helix</keyword>
<dbReference type="EMBL" id="JAEPRA010000004">
    <property type="protein sequence ID" value="KAG2186631.1"/>
    <property type="molecule type" value="Genomic_DNA"/>
</dbReference>
<comment type="caution">
    <text evidence="3">The sequence shown here is derived from an EMBL/GenBank/DDBJ whole genome shotgun (WGS) entry which is preliminary data.</text>
</comment>
<dbReference type="PANTHER" id="PTHR37849:SF1">
    <property type="entry name" value="YALI0E11605P"/>
    <property type="match status" value="1"/>
</dbReference>
<proteinExistence type="predicted"/>
<evidence type="ECO:0000313" key="4">
    <source>
        <dbReference type="Proteomes" id="UP000612746"/>
    </source>
</evidence>
<evidence type="ECO:0000256" key="2">
    <source>
        <dbReference type="SAM" id="Phobius"/>
    </source>
</evidence>